<feature type="compositionally biased region" description="Low complexity" evidence="1">
    <location>
        <begin position="370"/>
        <end position="386"/>
    </location>
</feature>
<reference evidence="2" key="1">
    <citation type="submission" date="2022-09" db="EMBL/GenBank/DDBJ databases">
        <title>Fusarium specimens isolated from Avocado Roots.</title>
        <authorList>
            <person name="Stajich J."/>
            <person name="Roper C."/>
            <person name="Heimlech-Rivalta G."/>
        </authorList>
    </citation>
    <scope>NUCLEOTIDE SEQUENCE</scope>
    <source>
        <strain evidence="2">A02</strain>
    </source>
</reference>
<feature type="region of interest" description="Disordered" evidence="1">
    <location>
        <begin position="345"/>
        <end position="522"/>
    </location>
</feature>
<proteinExistence type="predicted"/>
<dbReference type="EMBL" id="JAOQAV010000060">
    <property type="protein sequence ID" value="KAJ4179267.1"/>
    <property type="molecule type" value="Genomic_DNA"/>
</dbReference>
<comment type="caution">
    <text evidence="2">The sequence shown here is derived from an EMBL/GenBank/DDBJ whole genome shotgun (WGS) entry which is preliminary data.</text>
</comment>
<keyword evidence="3" id="KW-1185">Reference proteome</keyword>
<protein>
    <submittedName>
        <fullName evidence="2">Uncharacterized protein</fullName>
    </submittedName>
</protein>
<sequence length="522" mass="57208">MESEDLRKKHDLVTQARSVTWILNLRLPPVPDGLPPTSGLECLVVVTCRIYSAALIADDCLANLNGFKKSEAQNPILAFSWLMFGEPKGAEACARAVKVKCALLEAIPESKASFEALWTPGGGSSCSTYIRKKLTLPSGRADFVKPIEWTRQEVAEASIIRLDRAANPQLALQEAVDNCFGIENNTLLVPYRPRVIRVYYTPGMRDRLPFQALREFFLPQGSVRTVDGRVRYIQDELPMRYALIAVVRMRSGPHEGDNVRTYRACGANIAAQCEPRSYTPGTWLIKEPSPHNFALFFCLAGNELLISEYPELQKPARMIDPEEELAVEEELACALQRIDLEATTGWAPRFKDPGTEPLPSDPSRSESRAPGHPSSSSSLPQAQDPAAETRPAVPPLSSSSLPPARDSVSKIHPPSGPKARSTTNPQGQSSQDEQVASAEDSARGNQTGANPKRARPRCKGKNAAPGGSDRSNHQHRGGGQGKNGSGRARNARHYSPPPSSRGQRTRGPDRQDDSRRDRDQSR</sequence>
<feature type="compositionally biased region" description="Basic and acidic residues" evidence="1">
    <location>
        <begin position="506"/>
        <end position="522"/>
    </location>
</feature>
<feature type="compositionally biased region" description="Polar residues" evidence="1">
    <location>
        <begin position="420"/>
        <end position="434"/>
    </location>
</feature>
<evidence type="ECO:0000256" key="1">
    <source>
        <dbReference type="SAM" id="MobiDB-lite"/>
    </source>
</evidence>
<feature type="compositionally biased region" description="Low complexity" evidence="1">
    <location>
        <begin position="395"/>
        <end position="406"/>
    </location>
</feature>
<name>A0A9W8QW54_9HYPO</name>
<dbReference type="AlphaFoldDB" id="A0A9W8QW54"/>
<organism evidence="2 3">
    <name type="scientific">Fusarium falciforme</name>
    <dbReference type="NCBI Taxonomy" id="195108"/>
    <lineage>
        <taxon>Eukaryota</taxon>
        <taxon>Fungi</taxon>
        <taxon>Dikarya</taxon>
        <taxon>Ascomycota</taxon>
        <taxon>Pezizomycotina</taxon>
        <taxon>Sordariomycetes</taxon>
        <taxon>Hypocreomycetidae</taxon>
        <taxon>Hypocreales</taxon>
        <taxon>Nectriaceae</taxon>
        <taxon>Fusarium</taxon>
        <taxon>Fusarium solani species complex</taxon>
    </lineage>
</organism>
<accession>A0A9W8QW54</accession>
<evidence type="ECO:0000313" key="3">
    <source>
        <dbReference type="Proteomes" id="UP001152087"/>
    </source>
</evidence>
<gene>
    <name evidence="2" type="ORF">NW755_012611</name>
</gene>
<evidence type="ECO:0000313" key="2">
    <source>
        <dbReference type="EMBL" id="KAJ4179267.1"/>
    </source>
</evidence>
<dbReference type="Proteomes" id="UP001152087">
    <property type="component" value="Unassembled WGS sequence"/>
</dbReference>